<evidence type="ECO:0000259" key="9">
    <source>
        <dbReference type="SMART" id="SM00650"/>
    </source>
</evidence>
<evidence type="ECO:0000256" key="4">
    <source>
        <dbReference type="ARBA" id="ARBA00022679"/>
    </source>
</evidence>
<dbReference type="NCBIfam" id="TIGR00755">
    <property type="entry name" value="ksgA"/>
    <property type="match status" value="1"/>
</dbReference>
<keyword evidence="4 7" id="KW-0808">Transferase</keyword>
<dbReference type="PROSITE" id="PS51689">
    <property type="entry name" value="SAM_RNA_A_N6_MT"/>
    <property type="match status" value="1"/>
</dbReference>
<dbReference type="CDD" id="cd02440">
    <property type="entry name" value="AdoMet_MTases"/>
    <property type="match status" value="1"/>
</dbReference>
<comment type="function">
    <text evidence="7">Specifically dimethylates two adjacent adenosines (A1518 and A1519) in the loop of a conserved hairpin near the 3'-end of 16S rRNA in the 30S particle. May play a critical role in biogenesis of 30S subunits.</text>
</comment>
<dbReference type="HAMAP" id="MF_00607">
    <property type="entry name" value="16SrRNA_methyltr_A"/>
    <property type="match status" value="1"/>
</dbReference>
<evidence type="ECO:0000256" key="3">
    <source>
        <dbReference type="ARBA" id="ARBA00022603"/>
    </source>
</evidence>
<dbReference type="GO" id="GO:0052908">
    <property type="term" value="F:16S rRNA (adenine(1518)-N(6)/adenine(1519)-N(6))-dimethyltransferase activity"/>
    <property type="evidence" value="ECO:0007669"/>
    <property type="project" value="UniProtKB-EC"/>
</dbReference>
<feature type="binding site" evidence="7 8">
    <location>
        <position position="123"/>
    </location>
    <ligand>
        <name>S-adenosyl-L-methionine</name>
        <dbReference type="ChEBI" id="CHEBI:59789"/>
    </ligand>
</feature>
<evidence type="ECO:0000256" key="8">
    <source>
        <dbReference type="PROSITE-ProRule" id="PRU01026"/>
    </source>
</evidence>
<dbReference type="PROSITE" id="PS01131">
    <property type="entry name" value="RRNA_A_DIMETH"/>
    <property type="match status" value="1"/>
</dbReference>
<dbReference type="Gene3D" id="3.40.50.150">
    <property type="entry name" value="Vaccinia Virus protein VP39"/>
    <property type="match status" value="1"/>
</dbReference>
<name>A0ABT8AYI1_9HYPH</name>
<keyword evidence="1 7" id="KW-0963">Cytoplasm</keyword>
<feature type="binding site" evidence="7 8">
    <location>
        <position position="55"/>
    </location>
    <ligand>
        <name>S-adenosyl-L-methionine</name>
        <dbReference type="ChEBI" id="CHEBI:59789"/>
    </ligand>
</feature>
<evidence type="ECO:0000256" key="7">
    <source>
        <dbReference type="HAMAP-Rule" id="MF_00607"/>
    </source>
</evidence>
<comment type="caution">
    <text evidence="10">The sequence shown here is derived from an EMBL/GenBank/DDBJ whole genome shotgun (WGS) entry which is preliminary data.</text>
</comment>
<dbReference type="PANTHER" id="PTHR11727:SF7">
    <property type="entry name" value="DIMETHYLADENOSINE TRANSFERASE-RELATED"/>
    <property type="match status" value="1"/>
</dbReference>
<dbReference type="InterPro" id="IPR011530">
    <property type="entry name" value="rRNA_adenine_dimethylase"/>
</dbReference>
<organism evidence="10 11">
    <name type="scientific">Methylobacterium longum</name>
    <dbReference type="NCBI Taxonomy" id="767694"/>
    <lineage>
        <taxon>Bacteria</taxon>
        <taxon>Pseudomonadati</taxon>
        <taxon>Pseudomonadota</taxon>
        <taxon>Alphaproteobacteria</taxon>
        <taxon>Hyphomicrobiales</taxon>
        <taxon>Methylobacteriaceae</taxon>
        <taxon>Methylobacterium</taxon>
    </lineage>
</organism>
<keyword evidence="2 7" id="KW-0698">rRNA processing</keyword>
<dbReference type="InterPro" id="IPR023165">
    <property type="entry name" value="rRNA_Ade_diMease-like_C"/>
</dbReference>
<reference evidence="11" key="1">
    <citation type="journal article" date="2019" name="Int. J. Syst. Evol. Microbiol.">
        <title>The Global Catalogue of Microorganisms (GCM) 10K type strain sequencing project: providing services to taxonomists for standard genome sequencing and annotation.</title>
        <authorList>
            <consortium name="The Broad Institute Genomics Platform"/>
            <consortium name="The Broad Institute Genome Sequencing Center for Infectious Disease"/>
            <person name="Wu L."/>
            <person name="Ma J."/>
        </authorList>
    </citation>
    <scope>NUCLEOTIDE SEQUENCE [LARGE SCALE GENOMIC DNA]</scope>
    <source>
        <strain evidence="11">CECT 7806</strain>
    </source>
</reference>
<feature type="domain" description="Ribosomal RNA adenine methylase transferase N-terminal" evidence="9">
    <location>
        <begin position="35"/>
        <end position="212"/>
    </location>
</feature>
<dbReference type="InterPro" id="IPR020596">
    <property type="entry name" value="rRNA_Ade_Mease_Trfase_CS"/>
</dbReference>
<sequence>MSAGDGLPPLREVVARYGLEPKKALGQNFLYDLNLTGRIARAAGPLDGVTVVEVGPGPGGLTRALLAEGAARVVAIERDPRALPALADIAAHYPGRLEVVDADALVFDPRPLIGPGPARIVANLPYNVGTALLTGWLGGEAWPPWWDQAVLMFQREVAERIVAGPEQRADYGRLAVLCGWRTQAEILFDVSPSAFVPPPKVTSSVVRIVPRARPLACRCGALEAVTRAAFGQRRKMLRQSLKSLTADAGTMLAAAGIAETARAEEVPVSGFVDLANLWEQNKNAGTVETAPA</sequence>
<dbReference type="Gene3D" id="1.10.8.100">
    <property type="entry name" value="Ribosomal RNA adenine dimethylase-like, domain 2"/>
    <property type="match status" value="1"/>
</dbReference>
<keyword evidence="3 7" id="KW-0489">Methyltransferase</keyword>
<dbReference type="EC" id="2.1.1.182" evidence="7"/>
<protein>
    <recommendedName>
        <fullName evidence="7">Ribosomal RNA small subunit methyltransferase A</fullName>
        <ecNumber evidence="7">2.1.1.182</ecNumber>
    </recommendedName>
    <alternativeName>
        <fullName evidence="7">16S rRNA (adenine(1518)-N(6)/adenine(1519)-N(6))-dimethyltransferase</fullName>
    </alternativeName>
    <alternativeName>
        <fullName evidence="7">16S rRNA dimethyladenosine transferase</fullName>
    </alternativeName>
    <alternativeName>
        <fullName evidence="7">16S rRNA dimethylase</fullName>
    </alternativeName>
    <alternativeName>
        <fullName evidence="7">S-adenosylmethionine-6-N', N'-adenosyl(rRNA) dimethyltransferase</fullName>
    </alternativeName>
</protein>
<evidence type="ECO:0000313" key="11">
    <source>
        <dbReference type="Proteomes" id="UP001244297"/>
    </source>
</evidence>
<evidence type="ECO:0000256" key="1">
    <source>
        <dbReference type="ARBA" id="ARBA00022490"/>
    </source>
</evidence>
<comment type="similarity">
    <text evidence="7">Belongs to the class I-like SAM-binding methyltransferase superfamily. rRNA adenine N(6)-methyltransferase family. RsmA subfamily.</text>
</comment>
<keyword evidence="11" id="KW-1185">Reference proteome</keyword>
<dbReference type="RefSeq" id="WP_238290788.1">
    <property type="nucleotide sequence ID" value="NZ_BPQS01000028.1"/>
</dbReference>
<keyword evidence="6 7" id="KW-0694">RNA-binding</keyword>
<dbReference type="EMBL" id="JAUFPT010000118">
    <property type="protein sequence ID" value="MDN3574893.1"/>
    <property type="molecule type" value="Genomic_DNA"/>
</dbReference>
<gene>
    <name evidence="7 10" type="primary">rsmA</name>
    <name evidence="7" type="synonym">ksgA</name>
    <name evidence="10" type="ORF">QWZ18_30400</name>
</gene>
<proteinExistence type="inferred from homology"/>
<accession>A0ABT8AYI1</accession>
<dbReference type="Pfam" id="PF00398">
    <property type="entry name" value="RrnaAD"/>
    <property type="match status" value="1"/>
</dbReference>
<dbReference type="Proteomes" id="UP001244297">
    <property type="component" value="Unassembled WGS sequence"/>
</dbReference>
<evidence type="ECO:0000313" key="10">
    <source>
        <dbReference type="EMBL" id="MDN3574893.1"/>
    </source>
</evidence>
<evidence type="ECO:0000256" key="6">
    <source>
        <dbReference type="ARBA" id="ARBA00022884"/>
    </source>
</evidence>
<feature type="binding site" evidence="7 8">
    <location>
        <position position="77"/>
    </location>
    <ligand>
        <name>S-adenosyl-L-methionine</name>
        <dbReference type="ChEBI" id="CHEBI:59789"/>
    </ligand>
</feature>
<evidence type="ECO:0000256" key="5">
    <source>
        <dbReference type="ARBA" id="ARBA00022691"/>
    </source>
</evidence>
<comment type="catalytic activity">
    <reaction evidence="7">
        <text>adenosine(1518)/adenosine(1519) in 16S rRNA + 4 S-adenosyl-L-methionine = N(6)-dimethyladenosine(1518)/N(6)-dimethyladenosine(1519) in 16S rRNA + 4 S-adenosyl-L-homocysteine + 4 H(+)</text>
        <dbReference type="Rhea" id="RHEA:19609"/>
        <dbReference type="Rhea" id="RHEA-COMP:10232"/>
        <dbReference type="Rhea" id="RHEA-COMP:10233"/>
        <dbReference type="ChEBI" id="CHEBI:15378"/>
        <dbReference type="ChEBI" id="CHEBI:57856"/>
        <dbReference type="ChEBI" id="CHEBI:59789"/>
        <dbReference type="ChEBI" id="CHEBI:74411"/>
        <dbReference type="ChEBI" id="CHEBI:74493"/>
        <dbReference type="EC" id="2.1.1.182"/>
    </reaction>
</comment>
<dbReference type="SMART" id="SM00650">
    <property type="entry name" value="rADc"/>
    <property type="match status" value="1"/>
</dbReference>
<dbReference type="InterPro" id="IPR001737">
    <property type="entry name" value="KsgA/Erm"/>
</dbReference>
<dbReference type="SUPFAM" id="SSF53335">
    <property type="entry name" value="S-adenosyl-L-methionine-dependent methyltransferases"/>
    <property type="match status" value="1"/>
</dbReference>
<dbReference type="InterPro" id="IPR029063">
    <property type="entry name" value="SAM-dependent_MTases_sf"/>
</dbReference>
<dbReference type="PANTHER" id="PTHR11727">
    <property type="entry name" value="DIMETHYLADENOSINE TRANSFERASE"/>
    <property type="match status" value="1"/>
</dbReference>
<keyword evidence="5 7" id="KW-0949">S-adenosyl-L-methionine</keyword>
<feature type="binding site" evidence="7 8">
    <location>
        <position position="30"/>
    </location>
    <ligand>
        <name>S-adenosyl-L-methionine</name>
        <dbReference type="ChEBI" id="CHEBI:59789"/>
    </ligand>
</feature>
<comment type="subcellular location">
    <subcellularLocation>
        <location evidence="7">Cytoplasm</location>
    </subcellularLocation>
</comment>
<feature type="binding site" evidence="7 8">
    <location>
        <position position="28"/>
    </location>
    <ligand>
        <name>S-adenosyl-L-methionine</name>
        <dbReference type="ChEBI" id="CHEBI:59789"/>
    </ligand>
</feature>
<feature type="binding site" evidence="7 8">
    <location>
        <position position="103"/>
    </location>
    <ligand>
        <name>S-adenosyl-L-methionine</name>
        <dbReference type="ChEBI" id="CHEBI:59789"/>
    </ligand>
</feature>
<evidence type="ECO:0000256" key="2">
    <source>
        <dbReference type="ARBA" id="ARBA00022552"/>
    </source>
</evidence>
<dbReference type="InterPro" id="IPR020598">
    <property type="entry name" value="rRNA_Ade_methylase_Trfase_N"/>
</dbReference>